<accession>F7L2R2</accession>
<feature type="transmembrane region" description="Helical" evidence="1">
    <location>
        <begin position="39"/>
        <end position="55"/>
    </location>
</feature>
<dbReference type="EMBL" id="ACUO01000032">
    <property type="protein sequence ID" value="EGN65792.1"/>
    <property type="molecule type" value="Genomic_DNA"/>
</dbReference>
<gene>
    <name evidence="2" type="ORF">HMPREF0401_02106</name>
</gene>
<protein>
    <recommendedName>
        <fullName evidence="4">Zinc ribbon domain-containing protein</fullName>
    </recommendedName>
</protein>
<evidence type="ECO:0000313" key="2">
    <source>
        <dbReference type="EMBL" id="EGN65792.1"/>
    </source>
</evidence>
<organism evidence="2 3">
    <name type="scientific">Fusobacterium animalis 11_3_2</name>
    <dbReference type="NCBI Taxonomy" id="457403"/>
    <lineage>
        <taxon>Bacteria</taxon>
        <taxon>Fusobacteriati</taxon>
        <taxon>Fusobacteriota</taxon>
        <taxon>Fusobacteriia</taxon>
        <taxon>Fusobacteriales</taxon>
        <taxon>Fusobacteriaceae</taxon>
        <taxon>Fusobacterium</taxon>
    </lineage>
</organism>
<dbReference type="AlphaFoldDB" id="F7L2R2"/>
<sequence>MIVNHSFIISKRRKGTVMYVIGTIFMLFTIIAYDEWGIMIFWGILALGFFSYGFFSKEIASRAYRYIDLIEAGYTKLEDISSKMGITEDEVKENINDILNSGMLLGIYYDNNTKEIKEIVSKNNKQKTKEEVKGKKEMRVRVCSGCGATVNSNDDICEFCGTKL</sequence>
<feature type="transmembrane region" description="Helical" evidence="1">
    <location>
        <begin position="16"/>
        <end position="33"/>
    </location>
</feature>
<name>F7L2R2_9FUSO</name>
<keyword evidence="1" id="KW-0472">Membrane</keyword>
<keyword evidence="1" id="KW-0812">Transmembrane</keyword>
<evidence type="ECO:0008006" key="4">
    <source>
        <dbReference type="Google" id="ProtNLM"/>
    </source>
</evidence>
<evidence type="ECO:0000313" key="3">
    <source>
        <dbReference type="Proteomes" id="UP000004160"/>
    </source>
</evidence>
<comment type="caution">
    <text evidence="2">The sequence shown here is derived from an EMBL/GenBank/DDBJ whole genome shotgun (WGS) entry which is preliminary data.</text>
</comment>
<reference evidence="2" key="1">
    <citation type="submission" date="2011-05" db="EMBL/GenBank/DDBJ databases">
        <title>The Genome Sequence of Fusobacterium sp. 11_3_2.</title>
        <authorList>
            <consortium name="The Broad Institute Genome Sequencing Platform"/>
            <person name="Earl A."/>
            <person name="Ward D."/>
            <person name="Feldgarden M."/>
            <person name="Gevers D."/>
            <person name="Sibley C.D."/>
            <person name="White A.P."/>
            <person name="Crowley S."/>
            <person name="Surette M."/>
            <person name="Strauss J.C."/>
            <person name="Ambrose C.E."/>
            <person name="Allen-Vercoe E."/>
            <person name="Young S.K."/>
            <person name="Zeng Q."/>
            <person name="Gargeya S."/>
            <person name="Fitzgerald M."/>
            <person name="Haas B."/>
            <person name="Abouelleil A."/>
            <person name="Alvarado L."/>
            <person name="Arachchi H.M."/>
            <person name="Berlin A."/>
            <person name="Brown A."/>
            <person name="Chapman S.B."/>
            <person name="Chen Z."/>
            <person name="Dunbar C."/>
            <person name="Freedman E."/>
            <person name="Gearin G."/>
            <person name="Gellesch M."/>
            <person name="Goldberg J."/>
            <person name="Griggs A."/>
            <person name="Gujja S."/>
            <person name="Heiman D."/>
            <person name="Howarth C."/>
            <person name="Larson L."/>
            <person name="Lui A."/>
            <person name="MacDonald P.J.P."/>
            <person name="Mehta T."/>
            <person name="Montmayeur A."/>
            <person name="Murphy C."/>
            <person name="Neiman D."/>
            <person name="Pearson M."/>
            <person name="Priest M."/>
            <person name="Roberts A."/>
            <person name="Saif S."/>
            <person name="Shea T."/>
            <person name="Shenoy N."/>
            <person name="Sisk P."/>
            <person name="Stolte C."/>
            <person name="Sykes S."/>
            <person name="Wortman J."/>
            <person name="Nusbaum C."/>
            <person name="Birren B."/>
        </authorList>
    </citation>
    <scope>NUCLEOTIDE SEQUENCE [LARGE SCALE GENOMIC DNA]</scope>
    <source>
        <strain evidence="2">11_3_2</strain>
    </source>
</reference>
<dbReference type="RefSeq" id="WP_008694383.1">
    <property type="nucleotide sequence ID" value="NZ_GL945394.1"/>
</dbReference>
<dbReference type="PATRIC" id="fig|457403.8.peg.2134"/>
<proteinExistence type="predicted"/>
<dbReference type="Proteomes" id="UP000004160">
    <property type="component" value="Unassembled WGS sequence"/>
</dbReference>
<keyword evidence="3" id="KW-1185">Reference proteome</keyword>
<keyword evidence="1" id="KW-1133">Transmembrane helix</keyword>
<dbReference type="HOGENOM" id="CLU_1862280_0_0_0"/>
<evidence type="ECO:0000256" key="1">
    <source>
        <dbReference type="SAM" id="Phobius"/>
    </source>
</evidence>